<feature type="region of interest" description="Disordered" evidence="1">
    <location>
        <begin position="1"/>
        <end position="26"/>
    </location>
</feature>
<evidence type="ECO:0000256" key="1">
    <source>
        <dbReference type="SAM" id="MobiDB-lite"/>
    </source>
</evidence>
<feature type="compositionally biased region" description="Polar residues" evidence="1">
    <location>
        <begin position="12"/>
        <end position="22"/>
    </location>
</feature>
<dbReference type="AlphaFoldDB" id="A0AA35K4F4"/>
<gene>
    <name evidence="2" type="ORF">PODLI_1B012481</name>
</gene>
<name>A0AA35K4F4_9SAUR</name>
<organism evidence="2 3">
    <name type="scientific">Podarcis lilfordi</name>
    <name type="common">Lilford's wall lizard</name>
    <dbReference type="NCBI Taxonomy" id="74358"/>
    <lineage>
        <taxon>Eukaryota</taxon>
        <taxon>Metazoa</taxon>
        <taxon>Chordata</taxon>
        <taxon>Craniata</taxon>
        <taxon>Vertebrata</taxon>
        <taxon>Euteleostomi</taxon>
        <taxon>Lepidosauria</taxon>
        <taxon>Squamata</taxon>
        <taxon>Bifurcata</taxon>
        <taxon>Unidentata</taxon>
        <taxon>Episquamata</taxon>
        <taxon>Laterata</taxon>
        <taxon>Lacertibaenia</taxon>
        <taxon>Lacertidae</taxon>
        <taxon>Podarcis</taxon>
    </lineage>
</organism>
<evidence type="ECO:0000313" key="2">
    <source>
        <dbReference type="EMBL" id="CAI5770749.1"/>
    </source>
</evidence>
<dbReference type="Proteomes" id="UP001178461">
    <property type="component" value="Chromosome 3"/>
</dbReference>
<evidence type="ECO:0000313" key="3">
    <source>
        <dbReference type="Proteomes" id="UP001178461"/>
    </source>
</evidence>
<dbReference type="EMBL" id="OX395128">
    <property type="protein sequence ID" value="CAI5770749.1"/>
    <property type="molecule type" value="Genomic_DNA"/>
</dbReference>
<accession>A0AA35K4F4</accession>
<reference evidence="2" key="1">
    <citation type="submission" date="2022-12" db="EMBL/GenBank/DDBJ databases">
        <authorList>
            <person name="Alioto T."/>
            <person name="Alioto T."/>
            <person name="Gomez Garrido J."/>
        </authorList>
    </citation>
    <scope>NUCLEOTIDE SEQUENCE</scope>
</reference>
<protein>
    <submittedName>
        <fullName evidence="2">Uncharacterized protein</fullName>
    </submittedName>
</protein>
<sequence>MLAGVLSRCHESTSLPQGQQLASEHEKATRCRPGVEFLPESLVKEATIWREWGFGPGHIGGTHCPKGM</sequence>
<keyword evidence="3" id="KW-1185">Reference proteome</keyword>
<proteinExistence type="predicted"/>